<dbReference type="Gene3D" id="1.10.3730.20">
    <property type="match status" value="1"/>
</dbReference>
<organism evidence="5 6">
    <name type="scientific">Ammoniphilus resinae</name>
    <dbReference type="NCBI Taxonomy" id="861532"/>
    <lineage>
        <taxon>Bacteria</taxon>
        <taxon>Bacillati</taxon>
        <taxon>Bacillota</taxon>
        <taxon>Bacilli</taxon>
        <taxon>Bacillales</taxon>
        <taxon>Paenibacillaceae</taxon>
        <taxon>Aneurinibacillus group</taxon>
        <taxon>Ammoniphilus</taxon>
    </lineage>
</organism>
<dbReference type="Pfam" id="PF00892">
    <property type="entry name" value="EamA"/>
    <property type="match status" value="1"/>
</dbReference>
<dbReference type="InterPro" id="IPR037185">
    <property type="entry name" value="EmrE-like"/>
</dbReference>
<evidence type="ECO:0000313" key="5">
    <source>
        <dbReference type="EMBL" id="MBP1933512.1"/>
    </source>
</evidence>
<keyword evidence="3" id="KW-0472">Membrane</keyword>
<evidence type="ECO:0000313" key="6">
    <source>
        <dbReference type="Proteomes" id="UP001519343"/>
    </source>
</evidence>
<feature type="transmembrane region" description="Helical" evidence="3">
    <location>
        <begin position="119"/>
        <end position="136"/>
    </location>
</feature>
<keyword evidence="3" id="KW-1133">Transmembrane helix</keyword>
<dbReference type="Proteomes" id="UP001519343">
    <property type="component" value="Unassembled WGS sequence"/>
</dbReference>
<comment type="caution">
    <text evidence="5">The sequence shown here is derived from an EMBL/GenBank/DDBJ whole genome shotgun (WGS) entry which is preliminary data.</text>
</comment>
<feature type="transmembrane region" description="Helical" evidence="3">
    <location>
        <begin position="65"/>
        <end position="87"/>
    </location>
</feature>
<evidence type="ECO:0000259" key="4">
    <source>
        <dbReference type="Pfam" id="PF00892"/>
    </source>
</evidence>
<accession>A0ABS4GTA3</accession>
<feature type="transmembrane region" description="Helical" evidence="3">
    <location>
        <begin position="6"/>
        <end position="24"/>
    </location>
</feature>
<feature type="transmembrane region" description="Helical" evidence="3">
    <location>
        <begin position="94"/>
        <end position="113"/>
    </location>
</feature>
<feature type="domain" description="EamA" evidence="4">
    <location>
        <begin position="3"/>
        <end position="136"/>
    </location>
</feature>
<evidence type="ECO:0000256" key="2">
    <source>
        <dbReference type="ARBA" id="ARBA00007362"/>
    </source>
</evidence>
<feature type="transmembrane region" description="Helical" evidence="3">
    <location>
        <begin position="31"/>
        <end position="50"/>
    </location>
</feature>
<comment type="similarity">
    <text evidence="2">Belongs to the EamA transporter family.</text>
</comment>
<dbReference type="RefSeq" id="WP_209811519.1">
    <property type="nucleotide sequence ID" value="NZ_JAGGKT010000011.1"/>
</dbReference>
<keyword evidence="6" id="KW-1185">Reference proteome</keyword>
<gene>
    <name evidence="5" type="ORF">J2Z37_003525</name>
</gene>
<dbReference type="SUPFAM" id="SSF103481">
    <property type="entry name" value="Multidrug resistance efflux transporter EmrE"/>
    <property type="match status" value="1"/>
</dbReference>
<keyword evidence="3" id="KW-0812">Transmembrane</keyword>
<name>A0ABS4GTA3_9BACL</name>
<dbReference type="InterPro" id="IPR000620">
    <property type="entry name" value="EamA_dom"/>
</dbReference>
<protein>
    <submittedName>
        <fullName evidence="5">Membrane protein</fullName>
    </submittedName>
</protein>
<reference evidence="5 6" key="1">
    <citation type="submission" date="2021-03" db="EMBL/GenBank/DDBJ databases">
        <title>Genomic Encyclopedia of Type Strains, Phase IV (KMG-IV): sequencing the most valuable type-strain genomes for metagenomic binning, comparative biology and taxonomic classification.</title>
        <authorList>
            <person name="Goeker M."/>
        </authorList>
    </citation>
    <scope>NUCLEOTIDE SEQUENCE [LARGE SCALE GENOMIC DNA]</scope>
    <source>
        <strain evidence="5 6">DSM 24738</strain>
    </source>
</reference>
<comment type="subcellular location">
    <subcellularLocation>
        <location evidence="1">Endomembrane system</location>
        <topology evidence="1">Multi-pass membrane protein</topology>
    </subcellularLocation>
</comment>
<dbReference type="EMBL" id="JAGGKT010000011">
    <property type="protein sequence ID" value="MBP1933512.1"/>
    <property type="molecule type" value="Genomic_DNA"/>
</dbReference>
<evidence type="ECO:0000256" key="1">
    <source>
        <dbReference type="ARBA" id="ARBA00004127"/>
    </source>
</evidence>
<proteinExistence type="inferred from homology"/>
<sequence length="137" mass="15276">MFYLSLFFATVVWGMNVIIDKQALKTGHPIEVNFITTMTMAIVVMIYFVLAKKAGMSFAYSPQTISFSILNGILVPTSFVAYLYALSKGDINKVILITATSPIIAILFAVFAFNEQINVTQWFGILMTILGIFLVMR</sequence>
<evidence type="ECO:0000256" key="3">
    <source>
        <dbReference type="SAM" id="Phobius"/>
    </source>
</evidence>